<name>A0A816E499_9BILA</name>
<comment type="caution">
    <text evidence="9">The sequence shown here is derived from an EMBL/GenBank/DDBJ whole genome shotgun (WGS) entry which is preliminary data.</text>
</comment>
<dbReference type="SUPFAM" id="SSF57850">
    <property type="entry name" value="RING/U-box"/>
    <property type="match status" value="1"/>
</dbReference>
<evidence type="ECO:0000313" key="11">
    <source>
        <dbReference type="EMBL" id="CAF4034150.1"/>
    </source>
</evidence>
<dbReference type="PROSITE" id="PS50089">
    <property type="entry name" value="ZF_RING_2"/>
    <property type="match status" value="1"/>
</dbReference>
<keyword evidence="1 4" id="KW-0479">Metal-binding</keyword>
<dbReference type="EMBL" id="CAJNOV010010944">
    <property type="protein sequence ID" value="CAF1430972.1"/>
    <property type="molecule type" value="Genomic_DNA"/>
</dbReference>
<evidence type="ECO:0000259" key="5">
    <source>
        <dbReference type="PROSITE" id="PS50089"/>
    </source>
</evidence>
<dbReference type="Proteomes" id="UP000663855">
    <property type="component" value="Unassembled WGS sequence"/>
</dbReference>
<gene>
    <name evidence="10" type="ORF">BYL167_LOCUS12584</name>
    <name evidence="8" type="ORF">CJN711_LOCUS23570</name>
    <name evidence="11" type="ORF">GIL414_LOCUS13559</name>
    <name evidence="9" type="ORF">KQP761_LOCUS28361</name>
</gene>
<dbReference type="Proteomes" id="UP000681967">
    <property type="component" value="Unassembled WGS sequence"/>
</dbReference>
<accession>A0A816E499</accession>
<keyword evidence="2 4" id="KW-0863">Zinc-finger</keyword>
<evidence type="ECO:0000313" key="10">
    <source>
        <dbReference type="EMBL" id="CAF3980504.1"/>
    </source>
</evidence>
<dbReference type="Proteomes" id="UP000681720">
    <property type="component" value="Unassembled WGS sequence"/>
</dbReference>
<evidence type="ECO:0000256" key="3">
    <source>
        <dbReference type="ARBA" id="ARBA00022833"/>
    </source>
</evidence>
<dbReference type="EMBL" id="CAJOBH010004180">
    <property type="protein sequence ID" value="CAF3980504.1"/>
    <property type="molecule type" value="Genomic_DNA"/>
</dbReference>
<dbReference type="PROSITE" id="PS51081">
    <property type="entry name" value="ZF_SIAH"/>
    <property type="match status" value="1"/>
</dbReference>
<evidence type="ECO:0000259" key="7">
    <source>
        <dbReference type="PROSITE" id="PS51081"/>
    </source>
</evidence>
<dbReference type="AlphaFoldDB" id="A0A816E499"/>
<proteinExistence type="predicted"/>
<keyword evidence="3 4" id="KW-0862">Zinc</keyword>
<organism evidence="9 12">
    <name type="scientific">Rotaria magnacalcarata</name>
    <dbReference type="NCBI Taxonomy" id="392030"/>
    <lineage>
        <taxon>Eukaryota</taxon>
        <taxon>Metazoa</taxon>
        <taxon>Spiralia</taxon>
        <taxon>Gnathifera</taxon>
        <taxon>Rotifera</taxon>
        <taxon>Eurotatoria</taxon>
        <taxon>Bdelloidea</taxon>
        <taxon>Philodinida</taxon>
        <taxon>Philodinidae</taxon>
        <taxon>Rotaria</taxon>
    </lineage>
</organism>
<evidence type="ECO:0000256" key="2">
    <source>
        <dbReference type="ARBA" id="ARBA00022771"/>
    </source>
</evidence>
<dbReference type="Proteomes" id="UP000663834">
    <property type="component" value="Unassembled WGS sequence"/>
</dbReference>
<sequence>MSDSCIKQQPYLVQDRVKNLTLPDHTICSLCRGILWKPVACQTCETPFCSSCIKSWQIETSEPTRCPANCSKYIQRKCPRAITSILSNLQTICRYKQNGCTKIVPYSDLQTHEETCDHRLITCSGCQKEVVKKDFQDHHSKCQLVLLRCPECAAVYQRQDEGSHTETVCLRVRLNQLQNQSKQHEAVWNTVAMRRNSDRTLGETDLHLIRNFLIDYDKSVTWQLTHKQNITRILQPKLEIFFTQLGCNADIDKDRRIQDLLTKYRKVLTIWKTHYKNIFEGLQPLLREAVLDIRDASYSGSR</sequence>
<feature type="domain" description="SIAH-type" evidence="7">
    <location>
        <begin position="88"/>
        <end position="144"/>
    </location>
</feature>
<reference evidence="9" key="1">
    <citation type="submission" date="2021-02" db="EMBL/GenBank/DDBJ databases">
        <authorList>
            <person name="Nowell W R."/>
        </authorList>
    </citation>
    <scope>NUCLEOTIDE SEQUENCE</scope>
</reference>
<feature type="domain" description="RING-type" evidence="5">
    <location>
        <begin position="28"/>
        <end position="67"/>
    </location>
</feature>
<dbReference type="PANTHER" id="PTHR10131:SF94">
    <property type="entry name" value="TNF RECEPTOR-ASSOCIATED FACTOR 4"/>
    <property type="match status" value="1"/>
</dbReference>
<dbReference type="Gene3D" id="3.30.40.10">
    <property type="entry name" value="Zinc/RING finger domain, C3HC4 (zinc finger)"/>
    <property type="match status" value="2"/>
</dbReference>
<dbReference type="GO" id="GO:0008270">
    <property type="term" value="F:zinc ion binding"/>
    <property type="evidence" value="ECO:0007669"/>
    <property type="project" value="UniProtKB-KW"/>
</dbReference>
<evidence type="ECO:0000256" key="1">
    <source>
        <dbReference type="ARBA" id="ARBA00022723"/>
    </source>
</evidence>
<dbReference type="PANTHER" id="PTHR10131">
    <property type="entry name" value="TNF RECEPTOR ASSOCIATED FACTOR"/>
    <property type="match status" value="1"/>
</dbReference>
<dbReference type="EMBL" id="CAJNOW010015561">
    <property type="protein sequence ID" value="CAF1642710.1"/>
    <property type="molecule type" value="Genomic_DNA"/>
</dbReference>
<evidence type="ECO:0000259" key="6">
    <source>
        <dbReference type="PROSITE" id="PS50145"/>
    </source>
</evidence>
<dbReference type="InterPro" id="IPR013010">
    <property type="entry name" value="Znf_SIAH"/>
</dbReference>
<feature type="domain" description="TRAF-type" evidence="6">
    <location>
        <begin position="111"/>
        <end position="152"/>
    </location>
</feature>
<protein>
    <submittedName>
        <fullName evidence="9">Uncharacterized protein</fullName>
    </submittedName>
</protein>
<feature type="zinc finger region" description="TRAF-type" evidence="4">
    <location>
        <begin position="111"/>
        <end position="152"/>
    </location>
</feature>
<dbReference type="InterPro" id="IPR001293">
    <property type="entry name" value="Znf_TRAF"/>
</dbReference>
<dbReference type="EMBL" id="CAJOBJ010005517">
    <property type="protein sequence ID" value="CAF4034150.1"/>
    <property type="molecule type" value="Genomic_DNA"/>
</dbReference>
<evidence type="ECO:0000313" key="8">
    <source>
        <dbReference type="EMBL" id="CAF1430972.1"/>
    </source>
</evidence>
<evidence type="ECO:0000256" key="4">
    <source>
        <dbReference type="PROSITE-ProRule" id="PRU00207"/>
    </source>
</evidence>
<dbReference type="SUPFAM" id="SSF49599">
    <property type="entry name" value="TRAF domain-like"/>
    <property type="match status" value="1"/>
</dbReference>
<dbReference type="InterPro" id="IPR013083">
    <property type="entry name" value="Znf_RING/FYVE/PHD"/>
</dbReference>
<evidence type="ECO:0000313" key="12">
    <source>
        <dbReference type="Proteomes" id="UP000663834"/>
    </source>
</evidence>
<dbReference type="PROSITE" id="PS50145">
    <property type="entry name" value="ZF_TRAF"/>
    <property type="match status" value="1"/>
</dbReference>
<dbReference type="OrthoDB" id="9049620at2759"/>
<dbReference type="InterPro" id="IPR001841">
    <property type="entry name" value="Znf_RING"/>
</dbReference>
<evidence type="ECO:0000313" key="9">
    <source>
        <dbReference type="EMBL" id="CAF1642710.1"/>
    </source>
</evidence>